<dbReference type="CDD" id="cd00081">
    <property type="entry name" value="Hint"/>
    <property type="match status" value="1"/>
</dbReference>
<dbReference type="PROSITE" id="PS50818">
    <property type="entry name" value="INTEIN_C_TER"/>
    <property type="match status" value="1"/>
</dbReference>
<evidence type="ECO:0000256" key="12">
    <source>
        <dbReference type="HAMAP-Rule" id="MF_00383"/>
    </source>
</evidence>
<keyword evidence="7" id="KW-0862">Zinc</keyword>
<dbReference type="EMBL" id="AGJL01000016">
    <property type="protein sequence ID" value="EHP87227.1"/>
    <property type="molecule type" value="Genomic_DNA"/>
</dbReference>
<evidence type="ECO:0000256" key="11">
    <source>
        <dbReference type="ARBA" id="ARBA00053882"/>
    </source>
</evidence>
<feature type="repeat" description="1" evidence="12">
    <location>
        <begin position="638"/>
        <end position="721"/>
    </location>
</feature>
<sequence>MTTKQELKEKITTENKESEKYIKTTNEKIKSDKNVILEKEEELICPICGSTNIIRDYERAEIVCENCGCVLQQNLFDVGPEWRAFDHEQRVKRSRVGAPMTYSVDYSEPIIIRENGEIKVVKIGELIDKIIENAENVRREGILEISKCKGIEVIAFDNNYKFKFMPVSEVSRHPVNEIFEIIVEGNKKVKVTGSHSVFTIKNNEVVPIRVDELKVGDILVLAKELPNVEENIEINLVEIVKDLENIYVQFDYPYENKDWRRRKSTPLKYILENNIPIPDNATIRCGSGKSLPIKIKVDERFAKILGYFIAEGHYDDRKIVFSFRAHEKEYIEEVVDYFKSLNLNPIVYNKGSSVQIEINSKILVELFKKLNIKSGAKNKRIPPIVFKFPANLKKAFLIGYFNGDGNLYINEKYSTVQLRAVSASKELIEDLAFLLLQLGINANYGEEFIKGHIIEKTGQYVKDSHSYILTITNPEYIKKLGYIDDYQKENKKPPISNLIPAPDEYKKEWKFRSRDKIGRDLALKIAKKYNDRKLEKLINSDFIFLKIKEINKTKPTNGYAYDLTVPNAENFVAGFGGFVLHNTIHDKGLSTVIDWRNKDSYGKDISANKRAQLYRLRKWQRRIRVSDASERNLAFALSELDRIASKLGLPRNVRENAAVLYRGAVEKGLIRGRSIEGVAAAALYAACRRCRVPRTLDEISEASRVDRKEIGRTYRFLSRELGIKLAPTNPIDYVPRFASELGLPGEVESKAIAILQKAAEKGLTSGRGPTGVAAAAIYIASVLLGNRRTQRDVAEVAGVTEVTIRNRYKELTEHLDIDVTL</sequence>
<dbReference type="GO" id="GO:0016539">
    <property type="term" value="P:intein-mediated protein splicing"/>
    <property type="evidence" value="ECO:0007669"/>
    <property type="project" value="InterPro"/>
</dbReference>
<dbReference type="NCBIfam" id="TIGR01443">
    <property type="entry name" value="intein_Cterm"/>
    <property type="match status" value="1"/>
</dbReference>
<dbReference type="PROSITE" id="PS50819">
    <property type="entry name" value="INTEIN_ENDONUCLEASE"/>
    <property type="match status" value="1"/>
</dbReference>
<dbReference type="InterPro" id="IPR003587">
    <property type="entry name" value="Hint_dom_N"/>
</dbReference>
<dbReference type="InterPro" id="IPR030934">
    <property type="entry name" value="Intein_C"/>
</dbReference>
<keyword evidence="6" id="KW-0068">Autocatalytic cleavage</keyword>
<dbReference type="Pfam" id="PF14890">
    <property type="entry name" value="Intein_splicing"/>
    <property type="match status" value="1"/>
</dbReference>
<comment type="similarity">
    <text evidence="1 12">Belongs to the TFIIB family.</text>
</comment>
<dbReference type="SUPFAM" id="SSF51294">
    <property type="entry name" value="Hedgehog/intein (Hint) domain"/>
    <property type="match status" value="1"/>
</dbReference>
<evidence type="ECO:0000256" key="8">
    <source>
        <dbReference type="ARBA" id="ARBA00023000"/>
    </source>
</evidence>
<evidence type="ECO:0000313" key="16">
    <source>
        <dbReference type="EMBL" id="EHP87227.1"/>
    </source>
</evidence>
<dbReference type="Gene3D" id="2.20.25.10">
    <property type="match status" value="1"/>
</dbReference>
<evidence type="ECO:0000256" key="4">
    <source>
        <dbReference type="ARBA" id="ARBA00022737"/>
    </source>
</evidence>
<dbReference type="Pfam" id="PF14528">
    <property type="entry name" value="LAGLIDADG_3"/>
    <property type="match status" value="1"/>
</dbReference>
<evidence type="ECO:0000259" key="14">
    <source>
        <dbReference type="PROSITE" id="PS50819"/>
    </source>
</evidence>
<dbReference type="InterPro" id="IPR013150">
    <property type="entry name" value="TFIIB_cyclin"/>
</dbReference>
<dbReference type="InterPro" id="IPR023486">
    <property type="entry name" value="TFIIB_CS"/>
</dbReference>
<comment type="caution">
    <text evidence="12">Lacks conserved residue(s) required for the propagation of feature annotation.</text>
</comment>
<dbReference type="OrthoDB" id="7429at2157"/>
<keyword evidence="10 12" id="KW-0804">Transcription</keyword>
<evidence type="ECO:0000256" key="6">
    <source>
        <dbReference type="ARBA" id="ARBA00022813"/>
    </source>
</evidence>
<dbReference type="InterPro" id="IPR036844">
    <property type="entry name" value="Hint_dom_sf"/>
</dbReference>
<dbReference type="InterPro" id="IPR013137">
    <property type="entry name" value="Znf_TFIIB"/>
</dbReference>
<dbReference type="Proteomes" id="UP000003706">
    <property type="component" value="Unassembled WGS sequence"/>
</dbReference>
<dbReference type="Pfam" id="PF08271">
    <property type="entry name" value="Zn_Ribbon_TF"/>
    <property type="match status" value="1"/>
</dbReference>
<keyword evidence="9 12" id="KW-0805">Transcription regulation</keyword>
<gene>
    <name evidence="12" type="primary">tfb</name>
    <name evidence="16" type="ORF">MetfoDRAFT_0816</name>
</gene>
<dbReference type="NCBIfam" id="NF001658">
    <property type="entry name" value="PRK00423.1"/>
    <property type="match status" value="1"/>
</dbReference>
<dbReference type="PRINTS" id="PR00379">
    <property type="entry name" value="INTEIN"/>
</dbReference>
<dbReference type="FunFam" id="1.10.472.10:FF:000023">
    <property type="entry name" value="Transcription initiation factor IIB"/>
    <property type="match status" value="1"/>
</dbReference>
<dbReference type="HAMAP" id="MF_00383">
    <property type="entry name" value="TF2B_arch"/>
    <property type="match status" value="1"/>
</dbReference>
<accession>H1KYE3</accession>
<dbReference type="InterPro" id="IPR036915">
    <property type="entry name" value="Cyclin-like_sf"/>
</dbReference>
<dbReference type="InterPro" id="IPR003586">
    <property type="entry name" value="Hint_dom_C"/>
</dbReference>
<dbReference type="InterPro" id="IPR000812">
    <property type="entry name" value="TFIIB"/>
</dbReference>
<dbReference type="PANTHER" id="PTHR11618:SF13">
    <property type="entry name" value="TRANSCRIPTION INITIATION FACTOR IIB"/>
    <property type="match status" value="1"/>
</dbReference>
<keyword evidence="3" id="KW-0479">Metal-binding</keyword>
<dbReference type="GO" id="GO:0004519">
    <property type="term" value="F:endonuclease activity"/>
    <property type="evidence" value="ECO:0007669"/>
    <property type="project" value="InterPro"/>
</dbReference>
<evidence type="ECO:0000256" key="7">
    <source>
        <dbReference type="ARBA" id="ARBA00022833"/>
    </source>
</evidence>
<dbReference type="InterPro" id="IPR006141">
    <property type="entry name" value="Intein_N"/>
</dbReference>
<keyword evidence="8" id="KW-0651">Protein splicing</keyword>
<reference evidence="16 17" key="1">
    <citation type="submission" date="2011-09" db="EMBL/GenBank/DDBJ databases">
        <title>The draft genome of Methanotorris formicicus Mc-S-70.</title>
        <authorList>
            <consortium name="US DOE Joint Genome Institute (JGI-PGF)"/>
            <person name="Lucas S."/>
            <person name="Han J."/>
            <person name="Lapidus A."/>
            <person name="Cheng J.-F."/>
            <person name="Goodwin L."/>
            <person name="Pitluck S."/>
            <person name="Peters L."/>
            <person name="Land M.L."/>
            <person name="Hauser L."/>
            <person name="Sieprawska-Lupa M."/>
            <person name="Takai K."/>
            <person name="Miyazaki J."/>
            <person name="Whitman W."/>
            <person name="Woyke T.J."/>
        </authorList>
    </citation>
    <scope>NUCLEOTIDE SEQUENCE [LARGE SCALE GENOMIC DNA]</scope>
    <source>
        <strain evidence="16 17">Mc-S-70</strain>
    </source>
</reference>
<keyword evidence="4 12" id="KW-0677">Repeat</keyword>
<dbReference type="GO" id="GO:0003700">
    <property type="term" value="F:DNA-binding transcription factor activity"/>
    <property type="evidence" value="ECO:0007669"/>
    <property type="project" value="UniProtKB-UniRule"/>
</dbReference>
<dbReference type="FunFam" id="2.20.25.10:FF:000037">
    <property type="entry name" value="Transcription initiation factor IIB"/>
    <property type="match status" value="1"/>
</dbReference>
<dbReference type="SUPFAM" id="SSF47954">
    <property type="entry name" value="Cyclin-like"/>
    <property type="match status" value="2"/>
</dbReference>
<evidence type="ECO:0000256" key="9">
    <source>
        <dbReference type="ARBA" id="ARBA00023015"/>
    </source>
</evidence>
<dbReference type="STRING" id="647171.MetfoDRAFT_0816"/>
<dbReference type="Gene3D" id="3.10.28.10">
    <property type="entry name" value="Homing endonucleases"/>
    <property type="match status" value="1"/>
</dbReference>
<dbReference type="CDD" id="cd20549">
    <property type="entry name" value="CYCLIN_TFIIB_archaea_like_rpt1"/>
    <property type="match status" value="1"/>
</dbReference>
<evidence type="ECO:0000256" key="2">
    <source>
        <dbReference type="ARBA" id="ARBA00013932"/>
    </source>
</evidence>
<evidence type="ECO:0000259" key="15">
    <source>
        <dbReference type="PROSITE" id="PS51134"/>
    </source>
</evidence>
<dbReference type="Gene3D" id="1.10.472.10">
    <property type="entry name" value="Cyclin-like"/>
    <property type="match status" value="1"/>
</dbReference>
<dbReference type="InterPro" id="IPR004042">
    <property type="entry name" value="Intein_endonuc_central"/>
</dbReference>
<dbReference type="Gene3D" id="1.10.472.170">
    <property type="match status" value="1"/>
</dbReference>
<evidence type="ECO:0000256" key="13">
    <source>
        <dbReference type="PROSITE-ProRule" id="PRU00469"/>
    </source>
</evidence>
<dbReference type="Pfam" id="PF00382">
    <property type="entry name" value="TFIIB"/>
    <property type="match status" value="2"/>
</dbReference>
<dbReference type="SMART" id="SM00306">
    <property type="entry name" value="HintN"/>
    <property type="match status" value="1"/>
</dbReference>
<dbReference type="SMART" id="SM00385">
    <property type="entry name" value="CYCLIN"/>
    <property type="match status" value="2"/>
</dbReference>
<dbReference type="PRINTS" id="PR00685">
    <property type="entry name" value="TIFACTORIIB"/>
</dbReference>
<dbReference type="GO" id="GO:0008270">
    <property type="term" value="F:zinc ion binding"/>
    <property type="evidence" value="ECO:0007669"/>
    <property type="project" value="UniProtKB-KW"/>
</dbReference>
<dbReference type="InterPro" id="IPR027434">
    <property type="entry name" value="Homing_endonucl"/>
</dbReference>
<dbReference type="SMART" id="SM00305">
    <property type="entry name" value="HintC"/>
    <property type="match status" value="1"/>
</dbReference>
<evidence type="ECO:0000256" key="3">
    <source>
        <dbReference type="ARBA" id="ARBA00022723"/>
    </source>
</evidence>
<dbReference type="InterPro" id="IPR013763">
    <property type="entry name" value="Cyclin-like_dom"/>
</dbReference>
<evidence type="ECO:0000313" key="17">
    <source>
        <dbReference type="Proteomes" id="UP000003706"/>
    </source>
</evidence>
<dbReference type="InterPro" id="IPR006142">
    <property type="entry name" value="INTEIN"/>
</dbReference>
<proteinExistence type="inferred from homology"/>
<evidence type="ECO:0000256" key="5">
    <source>
        <dbReference type="ARBA" id="ARBA00022771"/>
    </source>
</evidence>
<dbReference type="SUPFAM" id="SSF55608">
    <property type="entry name" value="Homing endonucleases"/>
    <property type="match status" value="2"/>
</dbReference>
<comment type="function">
    <text evidence="11 12">Stabilizes TBP binding to an archaeal box-A promoter. Also responsible for recruiting RNA polymerase II to the pre-initiation complex (DNA-TBP-TFIIB).</text>
</comment>
<dbReference type="AlphaFoldDB" id="H1KYE3"/>
<dbReference type="NCBIfam" id="TIGR01445">
    <property type="entry name" value="intein_Nterm"/>
    <property type="match status" value="1"/>
</dbReference>
<dbReference type="GO" id="GO:0097550">
    <property type="term" value="C:transcription preinitiation complex"/>
    <property type="evidence" value="ECO:0007669"/>
    <property type="project" value="TreeGrafter"/>
</dbReference>
<dbReference type="GO" id="GO:0017025">
    <property type="term" value="F:TBP-class protein binding"/>
    <property type="evidence" value="ECO:0007669"/>
    <property type="project" value="InterPro"/>
</dbReference>
<dbReference type="GO" id="GO:0070897">
    <property type="term" value="P:transcription preinitiation complex assembly"/>
    <property type="evidence" value="ECO:0007669"/>
    <property type="project" value="InterPro"/>
</dbReference>
<feature type="domain" description="TFIIB-type" evidence="15">
    <location>
        <begin position="41"/>
        <end position="72"/>
    </location>
</feature>
<dbReference type="InterPro" id="IPR004860">
    <property type="entry name" value="LAGLIDADG_dom"/>
</dbReference>
<keyword evidence="5 13" id="KW-0863">Zinc-finger</keyword>
<comment type="caution">
    <text evidence="16">The sequence shown here is derived from an EMBL/GenBank/DDBJ whole genome shotgun (WGS) entry which is preliminary data.</text>
</comment>
<keyword evidence="17" id="KW-1185">Reference proteome</keyword>
<dbReference type="PANTHER" id="PTHR11618">
    <property type="entry name" value="TRANSCRIPTION INITIATION FACTOR IIB-RELATED"/>
    <property type="match status" value="1"/>
</dbReference>
<dbReference type="CDD" id="cd20550">
    <property type="entry name" value="CYCLIN_TFIIB_archaea_like_rpt2"/>
    <property type="match status" value="1"/>
</dbReference>
<dbReference type="PROSITE" id="PS50817">
    <property type="entry name" value="INTEIN_N_TER"/>
    <property type="match status" value="1"/>
</dbReference>
<dbReference type="PROSITE" id="PS00782">
    <property type="entry name" value="TFIIB"/>
    <property type="match status" value="2"/>
</dbReference>
<name>H1KYE3_9EURY</name>
<feature type="domain" description="DOD-type homing endonuclease" evidence="14">
    <location>
        <begin position="304"/>
        <end position="440"/>
    </location>
</feature>
<dbReference type="PROSITE" id="PS51134">
    <property type="entry name" value="ZF_TFIIB"/>
    <property type="match status" value="1"/>
</dbReference>
<dbReference type="SUPFAM" id="SSF57783">
    <property type="entry name" value="Zinc beta-ribbon"/>
    <property type="match status" value="1"/>
</dbReference>
<dbReference type="PATRIC" id="fig|647171.4.peg.808"/>
<feature type="repeat" description="2" evidence="12">
    <location>
        <begin position="732"/>
        <end position="813"/>
    </location>
</feature>
<dbReference type="InterPro" id="IPR023484">
    <property type="entry name" value="TFIIB_arc"/>
</dbReference>
<protein>
    <recommendedName>
        <fullName evidence="2 12">Transcription initiation factor IIB</fullName>
        <shortName evidence="12">TFIIB</shortName>
    </recommendedName>
</protein>
<organism evidence="16 17">
    <name type="scientific">Methanotorris formicicus Mc-S-70</name>
    <dbReference type="NCBI Taxonomy" id="647171"/>
    <lineage>
        <taxon>Archaea</taxon>
        <taxon>Methanobacteriati</taxon>
        <taxon>Methanobacteriota</taxon>
        <taxon>Methanomada group</taxon>
        <taxon>Methanococci</taxon>
        <taxon>Methanococcales</taxon>
        <taxon>Methanocaldococcaceae</taxon>
        <taxon>Methanotorris</taxon>
    </lineage>
</organism>
<evidence type="ECO:0000256" key="1">
    <source>
        <dbReference type="ARBA" id="ARBA00010857"/>
    </source>
</evidence>
<dbReference type="Gene3D" id="2.170.16.10">
    <property type="entry name" value="Hedgehog/Intein (Hint) domain"/>
    <property type="match status" value="2"/>
</dbReference>
<evidence type="ECO:0000256" key="10">
    <source>
        <dbReference type="ARBA" id="ARBA00023163"/>
    </source>
</evidence>